<feature type="signal peptide" evidence="4">
    <location>
        <begin position="1"/>
        <end position="22"/>
    </location>
</feature>
<feature type="repeat" description="TPR" evidence="3">
    <location>
        <begin position="37"/>
        <end position="70"/>
    </location>
</feature>
<feature type="chain" id="PRO_5046780095" evidence="4">
    <location>
        <begin position="23"/>
        <end position="400"/>
    </location>
</feature>
<comment type="caution">
    <text evidence="6">The sequence shown here is derived from an EMBL/GenBank/DDBJ whole genome shotgun (WGS) entry which is preliminary data.</text>
</comment>
<protein>
    <submittedName>
        <fullName evidence="6">Type IV pilus biogenesis/stability protein PilW</fullName>
    </submittedName>
</protein>
<dbReference type="PANTHER" id="PTHR44227">
    <property type="match status" value="1"/>
</dbReference>
<reference evidence="6 7" key="1">
    <citation type="submission" date="2022-01" db="EMBL/GenBank/DDBJ databases">
        <title>Paraglaciecola sp. G1-23.</title>
        <authorList>
            <person name="Jin M.S."/>
            <person name="Han D.M."/>
            <person name="Kim H.M."/>
            <person name="Jeon C.O."/>
        </authorList>
    </citation>
    <scope>NUCLEOTIDE SEQUENCE [LARGE SCALE GENOMIC DNA]</scope>
    <source>
        <strain evidence="6 7">G1-23</strain>
    </source>
</reference>
<dbReference type="EMBL" id="JAKGAS010000001">
    <property type="protein sequence ID" value="MCF2946574.1"/>
    <property type="molecule type" value="Genomic_DNA"/>
</dbReference>
<proteinExistence type="predicted"/>
<dbReference type="PROSITE" id="PS51257">
    <property type="entry name" value="PROKAR_LIPOPROTEIN"/>
    <property type="match status" value="1"/>
</dbReference>
<sequence>MLRIKWVFCLVLVLLVACSSQNGQQSTSNNFNQLKAAKTRVSLGLTYLKNGNYSQAKFNLDKAMEFAPRSADVNFAMAYYYQKVGEIEQAENAYQFAMDLEPKNADITNSYGAFLCQNGDYEKAKVYFLKAVNTSNYISSAETYENLALCSQSSGHPKDAIEYLRSAVNHQPGRGNSLFLLANSLIETEQWQEARDVLRRYEKVAQVSPQSLLMAIKIENGSGNYAEAKAFRDMLIKVYPTHPEVLALLKEKPEDVKPKKVLKVIKAPTRGKVEPVQQEYNTSAIAVPEVEKAVVKETIVNNEPKQVMDSTHKQVADTNTDPVDQIKVAEQVEEKSEAKLLVQESEIKKYHLVTKGENLYRISLMYNIRMQRLIEWNNLSDASAIYNGMKLNIVAPNSDE</sequence>
<dbReference type="InterPro" id="IPR018392">
    <property type="entry name" value="LysM"/>
</dbReference>
<dbReference type="PROSITE" id="PS51782">
    <property type="entry name" value="LYSM"/>
    <property type="match status" value="1"/>
</dbReference>
<dbReference type="InterPro" id="IPR011990">
    <property type="entry name" value="TPR-like_helical_dom_sf"/>
</dbReference>
<feature type="repeat" description="TPR" evidence="3">
    <location>
        <begin position="71"/>
        <end position="104"/>
    </location>
</feature>
<evidence type="ECO:0000313" key="6">
    <source>
        <dbReference type="EMBL" id="MCF2946574.1"/>
    </source>
</evidence>
<accession>A0ABS9D0X0</accession>
<gene>
    <name evidence="6" type="primary">pilW</name>
    <name evidence="6" type="ORF">L0668_00515</name>
</gene>
<dbReference type="SMART" id="SM00257">
    <property type="entry name" value="LysM"/>
    <property type="match status" value="1"/>
</dbReference>
<dbReference type="CDD" id="cd00118">
    <property type="entry name" value="LysM"/>
    <property type="match status" value="1"/>
</dbReference>
<dbReference type="SMART" id="SM00028">
    <property type="entry name" value="TPR"/>
    <property type="match status" value="4"/>
</dbReference>
<evidence type="ECO:0000256" key="3">
    <source>
        <dbReference type="PROSITE-ProRule" id="PRU00339"/>
    </source>
</evidence>
<dbReference type="RefSeq" id="WP_235310103.1">
    <property type="nucleotide sequence ID" value="NZ_JAKGAS010000001.1"/>
</dbReference>
<keyword evidence="7" id="KW-1185">Reference proteome</keyword>
<feature type="domain" description="LysM" evidence="5">
    <location>
        <begin position="349"/>
        <end position="393"/>
    </location>
</feature>
<organism evidence="6 7">
    <name type="scientific">Paraglaciecola algarum</name>
    <dbReference type="NCBI Taxonomy" id="3050085"/>
    <lineage>
        <taxon>Bacteria</taxon>
        <taxon>Pseudomonadati</taxon>
        <taxon>Pseudomonadota</taxon>
        <taxon>Gammaproteobacteria</taxon>
        <taxon>Alteromonadales</taxon>
        <taxon>Alteromonadaceae</taxon>
        <taxon>Paraglaciecola</taxon>
    </lineage>
</organism>
<dbReference type="SUPFAM" id="SSF54106">
    <property type="entry name" value="LysM domain"/>
    <property type="match status" value="1"/>
</dbReference>
<dbReference type="InterPro" id="IPR052346">
    <property type="entry name" value="O-mannosyl-transferase_TMTC"/>
</dbReference>
<dbReference type="PANTHER" id="PTHR44227:SF3">
    <property type="entry name" value="PROTEIN O-MANNOSYL-TRANSFERASE TMTC4"/>
    <property type="match status" value="1"/>
</dbReference>
<dbReference type="Proteomes" id="UP001521137">
    <property type="component" value="Unassembled WGS sequence"/>
</dbReference>
<dbReference type="PROSITE" id="PS50005">
    <property type="entry name" value="TPR"/>
    <property type="match status" value="2"/>
</dbReference>
<evidence type="ECO:0000313" key="7">
    <source>
        <dbReference type="Proteomes" id="UP001521137"/>
    </source>
</evidence>
<dbReference type="Gene3D" id="1.25.40.10">
    <property type="entry name" value="Tetratricopeptide repeat domain"/>
    <property type="match status" value="1"/>
</dbReference>
<dbReference type="InterPro" id="IPR036779">
    <property type="entry name" value="LysM_dom_sf"/>
</dbReference>
<dbReference type="InterPro" id="IPR019734">
    <property type="entry name" value="TPR_rpt"/>
</dbReference>
<dbReference type="Gene3D" id="3.10.350.10">
    <property type="entry name" value="LysM domain"/>
    <property type="match status" value="1"/>
</dbReference>
<keyword evidence="2 3" id="KW-0802">TPR repeat</keyword>
<evidence type="ECO:0000256" key="1">
    <source>
        <dbReference type="ARBA" id="ARBA00022737"/>
    </source>
</evidence>
<keyword evidence="1" id="KW-0677">Repeat</keyword>
<keyword evidence="4" id="KW-0732">Signal</keyword>
<dbReference type="Pfam" id="PF13181">
    <property type="entry name" value="TPR_8"/>
    <property type="match status" value="2"/>
</dbReference>
<dbReference type="SUPFAM" id="SSF48452">
    <property type="entry name" value="TPR-like"/>
    <property type="match status" value="1"/>
</dbReference>
<dbReference type="Pfam" id="PF01476">
    <property type="entry name" value="LysM"/>
    <property type="match status" value="1"/>
</dbReference>
<evidence type="ECO:0000256" key="4">
    <source>
        <dbReference type="SAM" id="SignalP"/>
    </source>
</evidence>
<dbReference type="Pfam" id="PF12895">
    <property type="entry name" value="ANAPC3"/>
    <property type="match status" value="1"/>
</dbReference>
<dbReference type="InterPro" id="IPR013360">
    <property type="entry name" value="Pilus_4_PilW"/>
</dbReference>
<name>A0ABS9D0X0_9ALTE</name>
<dbReference type="NCBIfam" id="TIGR02521">
    <property type="entry name" value="type_IV_pilW"/>
    <property type="match status" value="1"/>
</dbReference>
<evidence type="ECO:0000259" key="5">
    <source>
        <dbReference type="PROSITE" id="PS51782"/>
    </source>
</evidence>
<evidence type="ECO:0000256" key="2">
    <source>
        <dbReference type="ARBA" id="ARBA00022803"/>
    </source>
</evidence>